<name>A0A383EXK5_9ZZZZ</name>
<evidence type="ECO:0000313" key="2">
    <source>
        <dbReference type="EMBL" id="SVE61163.1"/>
    </source>
</evidence>
<reference evidence="2" key="1">
    <citation type="submission" date="2018-05" db="EMBL/GenBank/DDBJ databases">
        <authorList>
            <person name="Lanie J.A."/>
            <person name="Ng W.-L."/>
            <person name="Kazmierczak K.M."/>
            <person name="Andrzejewski T.M."/>
            <person name="Davidsen T.M."/>
            <person name="Wayne K.J."/>
            <person name="Tettelin H."/>
            <person name="Glass J.I."/>
            <person name="Rusch D."/>
            <person name="Podicherti R."/>
            <person name="Tsui H.-C.T."/>
            <person name="Winkler M.E."/>
        </authorList>
    </citation>
    <scope>NUCLEOTIDE SEQUENCE</scope>
</reference>
<evidence type="ECO:0000256" key="1">
    <source>
        <dbReference type="SAM" id="MobiDB-lite"/>
    </source>
</evidence>
<organism evidence="2">
    <name type="scientific">marine metagenome</name>
    <dbReference type="NCBI Taxonomy" id="408172"/>
    <lineage>
        <taxon>unclassified sequences</taxon>
        <taxon>metagenomes</taxon>
        <taxon>ecological metagenomes</taxon>
    </lineage>
</organism>
<dbReference type="AlphaFoldDB" id="A0A383EXK5"/>
<feature type="non-terminal residue" evidence="2">
    <location>
        <position position="1"/>
    </location>
</feature>
<protein>
    <submittedName>
        <fullName evidence="2">Uncharacterized protein</fullName>
    </submittedName>
</protein>
<accession>A0A383EXK5</accession>
<feature type="region of interest" description="Disordered" evidence="1">
    <location>
        <begin position="1"/>
        <end position="26"/>
    </location>
</feature>
<feature type="compositionally biased region" description="Basic and acidic residues" evidence="1">
    <location>
        <begin position="1"/>
        <end position="11"/>
    </location>
</feature>
<sequence length="26" mass="3055">EAQDLWKRDGRAQQSVEHSVRDGEEE</sequence>
<dbReference type="EMBL" id="UINC01229452">
    <property type="protein sequence ID" value="SVE61163.1"/>
    <property type="molecule type" value="Genomic_DNA"/>
</dbReference>
<proteinExistence type="predicted"/>
<gene>
    <name evidence="2" type="ORF">METZ01_LOCUS514017</name>
</gene>